<dbReference type="Proteomes" id="UP001597052">
    <property type="component" value="Unassembled WGS sequence"/>
</dbReference>
<keyword evidence="2" id="KW-1185">Reference proteome</keyword>
<proteinExistence type="predicted"/>
<evidence type="ECO:0000313" key="1">
    <source>
        <dbReference type="EMBL" id="MFD1642797.1"/>
    </source>
</evidence>
<gene>
    <name evidence="1" type="ORF">ACFSBW_13020</name>
</gene>
<reference evidence="1 2" key="1">
    <citation type="journal article" date="2019" name="Int. J. Syst. Evol. Microbiol.">
        <title>The Global Catalogue of Microorganisms (GCM) 10K type strain sequencing project: providing services to taxonomists for standard genome sequencing and annotation.</title>
        <authorList>
            <consortium name="The Broad Institute Genomics Platform"/>
            <consortium name="The Broad Institute Genome Sequencing Center for Infectious Disease"/>
            <person name="Wu L."/>
            <person name="Ma J."/>
        </authorList>
    </citation>
    <scope>NUCLEOTIDE SEQUENCE [LARGE SCALE GENOMIC DNA]</scope>
    <source>
        <strain evidence="1 2">CGMCC 1.10593</strain>
    </source>
</reference>
<name>A0ABD6D9N0_9EURY</name>
<comment type="caution">
    <text evidence="1">The sequence shown here is derived from an EMBL/GenBank/DDBJ whole genome shotgun (WGS) entry which is preliminary data.</text>
</comment>
<evidence type="ECO:0000313" key="2">
    <source>
        <dbReference type="Proteomes" id="UP001597052"/>
    </source>
</evidence>
<dbReference type="Pfam" id="PF23426">
    <property type="entry name" value="DUF7114"/>
    <property type="match status" value="1"/>
</dbReference>
<dbReference type="AlphaFoldDB" id="A0ABD6D9N0"/>
<evidence type="ECO:0008006" key="3">
    <source>
        <dbReference type="Google" id="ProtNLM"/>
    </source>
</evidence>
<dbReference type="InterPro" id="IPR055538">
    <property type="entry name" value="DUF7114"/>
</dbReference>
<accession>A0ABD6D9N0</accession>
<dbReference type="EMBL" id="JBHUDM010000003">
    <property type="protein sequence ID" value="MFD1642797.1"/>
    <property type="molecule type" value="Genomic_DNA"/>
</dbReference>
<sequence length="220" mass="23253">MDTAARARAAAREVVADIEPQHLQEVLFDRLAEGSMAPGVLVFLSAQAGNAAVDLESLAERSAGVQLIYEGLRLTRSIAHAEPWTETTTDEIDADIDILAADVFVSRGFYLLARTEASAAAVETVQDFGRDQTLRSRRDADTETLDRNLEADIFALAVRAGLTAVDTDPSAEVLSFATDLARAEGEKLSAAGTVLSESAVSRLTELSGVDEAVPSSASDG</sequence>
<dbReference type="RefSeq" id="WP_256396194.1">
    <property type="nucleotide sequence ID" value="NZ_JANHDJ010000003.1"/>
</dbReference>
<organism evidence="1 2">
    <name type="scientific">Halohasta litorea</name>
    <dbReference type="NCBI Taxonomy" id="869891"/>
    <lineage>
        <taxon>Archaea</taxon>
        <taxon>Methanobacteriati</taxon>
        <taxon>Methanobacteriota</taxon>
        <taxon>Stenosarchaea group</taxon>
        <taxon>Halobacteria</taxon>
        <taxon>Halobacteriales</taxon>
        <taxon>Haloferacaceae</taxon>
        <taxon>Halohasta</taxon>
    </lineage>
</organism>
<protein>
    <recommendedName>
        <fullName evidence="3">Polyprenyl synthetase</fullName>
    </recommendedName>
</protein>